<evidence type="ECO:0000313" key="3">
    <source>
        <dbReference type="EMBL" id="CAB4652971.1"/>
    </source>
</evidence>
<evidence type="ECO:0000256" key="1">
    <source>
        <dbReference type="SAM" id="MobiDB-lite"/>
    </source>
</evidence>
<feature type="transmembrane region" description="Helical" evidence="2">
    <location>
        <begin position="74"/>
        <end position="94"/>
    </location>
</feature>
<dbReference type="EMBL" id="CAEZWM010000045">
    <property type="protein sequence ID" value="CAB4652971.1"/>
    <property type="molecule type" value="Genomic_DNA"/>
</dbReference>
<organism evidence="3">
    <name type="scientific">freshwater metagenome</name>
    <dbReference type="NCBI Taxonomy" id="449393"/>
    <lineage>
        <taxon>unclassified sequences</taxon>
        <taxon>metagenomes</taxon>
        <taxon>ecological metagenomes</taxon>
    </lineage>
</organism>
<protein>
    <submittedName>
        <fullName evidence="3">Unannotated protein</fullName>
    </submittedName>
</protein>
<reference evidence="3" key="1">
    <citation type="submission" date="2020-05" db="EMBL/GenBank/DDBJ databases">
        <authorList>
            <person name="Chiriac C."/>
            <person name="Salcher M."/>
            <person name="Ghai R."/>
            <person name="Kavagutti S V."/>
        </authorList>
    </citation>
    <scope>NUCLEOTIDE SEQUENCE</scope>
</reference>
<proteinExistence type="predicted"/>
<accession>A0A6J6KTL8</accession>
<dbReference type="AlphaFoldDB" id="A0A6J6KTL8"/>
<feature type="compositionally biased region" description="Basic and acidic residues" evidence="1">
    <location>
        <begin position="30"/>
        <end position="45"/>
    </location>
</feature>
<evidence type="ECO:0000256" key="2">
    <source>
        <dbReference type="SAM" id="Phobius"/>
    </source>
</evidence>
<name>A0A6J6KTL8_9ZZZZ</name>
<gene>
    <name evidence="3" type="ORF">UFOPK2242_00516</name>
</gene>
<sequence length="97" mass="10380">MTIGSGVEHYSRRRSRGVQRGAGSGPSARPLDRDRGQRRPPEAPRPEFVPILVQIKRPEVVPVSWPAIVSSRTLALGAILGAMTISIAAISLMIQAG</sequence>
<keyword evidence="2" id="KW-0472">Membrane</keyword>
<keyword evidence="2" id="KW-1133">Transmembrane helix</keyword>
<keyword evidence="2" id="KW-0812">Transmembrane</keyword>
<feature type="region of interest" description="Disordered" evidence="1">
    <location>
        <begin position="1"/>
        <end position="47"/>
    </location>
</feature>